<organism evidence="2 3">
    <name type="scientific">candidate division MSBL1 archaeon SCGC-AAA259E19</name>
    <dbReference type="NCBI Taxonomy" id="1698264"/>
    <lineage>
        <taxon>Archaea</taxon>
        <taxon>Methanobacteriati</taxon>
        <taxon>Methanobacteriota</taxon>
        <taxon>candidate division MSBL1</taxon>
    </lineage>
</organism>
<evidence type="ECO:0000259" key="1">
    <source>
        <dbReference type="PROSITE" id="PS50972"/>
    </source>
</evidence>
<dbReference type="Gene3D" id="3.20.20.20">
    <property type="entry name" value="Dihydropteroate synthase-like"/>
    <property type="match status" value="1"/>
</dbReference>
<accession>A0A133UNB1</accession>
<dbReference type="Pfam" id="PF00809">
    <property type="entry name" value="Pterin_bind"/>
    <property type="match status" value="1"/>
</dbReference>
<dbReference type="Proteomes" id="UP000070284">
    <property type="component" value="Unassembled WGS sequence"/>
</dbReference>
<dbReference type="InterPro" id="IPR000489">
    <property type="entry name" value="Pterin-binding_dom"/>
</dbReference>
<sequence length="472" mass="52302">MNKGVILLVTGKRAEELVKKYSAQSEVDTRVRVLPIEIASFMDMDHILSGLKKKDLKESSMILVPGQAGFDLSSAEEEVGVPIFKGPNHAADIPMVLNNLNDLELSKELSASKLLVEKAAELAKKRVHQIKGEAIESAGEDSNFRLGRNKGSIMVGKDFPPRIVGEIVNAPNLTAEELIDRTSRYLKEGADIIDIGMKAEKSDPEKIRETIRLLRENFNVPLSIDTTDESEIKAALEEGIDMIVSIDGSTIEEFGGLDIPAVIIPRNQDTNYFPEDQKEKLDYLLKLLKRAKKLEYERPIADPLLRPVGKDFADSESQLLFDVAVFRCRNCGNKLLSLSEEKPAKCPNCAKENLAVVVKEGVQGFPFDVLDMAEALDLEEIWDSCPEKSREMVAETYLDDSKFSGGALISVFAGLLCKAAGGKPKPGQIERVVRDEEYRERLLEKVSSPPLSAGHKLSGRQWMSEIATAFWD</sequence>
<proteinExistence type="predicted"/>
<dbReference type="AlphaFoldDB" id="A0A133UNB1"/>
<evidence type="ECO:0000313" key="2">
    <source>
        <dbReference type="EMBL" id="KXA95646.1"/>
    </source>
</evidence>
<dbReference type="InterPro" id="IPR011005">
    <property type="entry name" value="Dihydropteroate_synth-like_sf"/>
</dbReference>
<gene>
    <name evidence="2" type="ORF">AKJ65_01270</name>
</gene>
<name>A0A133UNB1_9EURY</name>
<feature type="domain" description="Pterin-binding" evidence="1">
    <location>
        <begin position="152"/>
        <end position="394"/>
    </location>
</feature>
<evidence type="ECO:0000313" key="3">
    <source>
        <dbReference type="Proteomes" id="UP000070284"/>
    </source>
</evidence>
<comment type="caution">
    <text evidence="2">The sequence shown here is derived from an EMBL/GenBank/DDBJ whole genome shotgun (WGS) entry which is preliminary data.</text>
</comment>
<dbReference type="GO" id="GO:0042558">
    <property type="term" value="P:pteridine-containing compound metabolic process"/>
    <property type="evidence" value="ECO:0007669"/>
    <property type="project" value="InterPro"/>
</dbReference>
<dbReference type="PROSITE" id="PS50972">
    <property type="entry name" value="PTERIN_BINDING"/>
    <property type="match status" value="1"/>
</dbReference>
<dbReference type="Pfam" id="PF20123">
    <property type="entry name" value="DUF6513"/>
    <property type="match status" value="1"/>
</dbReference>
<reference evidence="2 3" key="1">
    <citation type="journal article" date="2016" name="Sci. Rep.">
        <title>Metabolic traits of an uncultured archaeal lineage -MSBL1- from brine pools of the Red Sea.</title>
        <authorList>
            <person name="Mwirichia R."/>
            <person name="Alam I."/>
            <person name="Rashid M."/>
            <person name="Vinu M."/>
            <person name="Ba-Alawi W."/>
            <person name="Anthony Kamau A."/>
            <person name="Kamanda Ngugi D."/>
            <person name="Goker M."/>
            <person name="Klenk H.P."/>
            <person name="Bajic V."/>
            <person name="Stingl U."/>
        </authorList>
    </citation>
    <scope>NUCLEOTIDE SEQUENCE [LARGE SCALE GENOMIC DNA]</scope>
    <source>
        <strain evidence="2">SCGC-AAA259E19</strain>
    </source>
</reference>
<dbReference type="InterPro" id="IPR045406">
    <property type="entry name" value="DUF6513"/>
</dbReference>
<protein>
    <recommendedName>
        <fullName evidence="1">Pterin-binding domain-containing protein</fullName>
    </recommendedName>
</protein>
<keyword evidence="3" id="KW-1185">Reference proteome</keyword>
<dbReference type="EMBL" id="LHXO01000010">
    <property type="protein sequence ID" value="KXA95646.1"/>
    <property type="molecule type" value="Genomic_DNA"/>
</dbReference>
<dbReference type="SUPFAM" id="SSF51717">
    <property type="entry name" value="Dihydropteroate synthetase-like"/>
    <property type="match status" value="1"/>
</dbReference>